<proteinExistence type="predicted"/>
<evidence type="ECO:0000256" key="1">
    <source>
        <dbReference type="SAM" id="MobiDB-lite"/>
    </source>
</evidence>
<dbReference type="EMBL" id="BGZK01001212">
    <property type="protein sequence ID" value="GBP74553.1"/>
    <property type="molecule type" value="Genomic_DNA"/>
</dbReference>
<sequence length="114" mass="12351">MTMNGGCRELLAAVTWRGRASRGPAAADRDSVTVSSSESAHRDALAPTYRRNNSTSGVGARATPARPWCDWFVYIGVYLSSVSEDRVFTSAGVSKVDLAYVRHTRSLLAVNKQT</sequence>
<evidence type="ECO:0000313" key="2">
    <source>
        <dbReference type="EMBL" id="GBP74553.1"/>
    </source>
</evidence>
<name>A0A4C1YGW4_EUMVA</name>
<reference evidence="2 3" key="1">
    <citation type="journal article" date="2019" name="Commun. Biol.">
        <title>The bagworm genome reveals a unique fibroin gene that provides high tensile strength.</title>
        <authorList>
            <person name="Kono N."/>
            <person name="Nakamura H."/>
            <person name="Ohtoshi R."/>
            <person name="Tomita M."/>
            <person name="Numata K."/>
            <person name="Arakawa K."/>
        </authorList>
    </citation>
    <scope>NUCLEOTIDE SEQUENCE [LARGE SCALE GENOMIC DNA]</scope>
</reference>
<comment type="caution">
    <text evidence="2">The sequence shown here is derived from an EMBL/GenBank/DDBJ whole genome shotgun (WGS) entry which is preliminary data.</text>
</comment>
<evidence type="ECO:0000313" key="3">
    <source>
        <dbReference type="Proteomes" id="UP000299102"/>
    </source>
</evidence>
<feature type="region of interest" description="Disordered" evidence="1">
    <location>
        <begin position="18"/>
        <end position="62"/>
    </location>
</feature>
<dbReference type="AlphaFoldDB" id="A0A4C1YGW4"/>
<dbReference type="Proteomes" id="UP000299102">
    <property type="component" value="Unassembled WGS sequence"/>
</dbReference>
<accession>A0A4C1YGW4</accession>
<gene>
    <name evidence="2" type="ORF">EVAR_59488_1</name>
</gene>
<organism evidence="2 3">
    <name type="scientific">Eumeta variegata</name>
    <name type="common">Bagworm moth</name>
    <name type="synonym">Eumeta japonica</name>
    <dbReference type="NCBI Taxonomy" id="151549"/>
    <lineage>
        <taxon>Eukaryota</taxon>
        <taxon>Metazoa</taxon>
        <taxon>Ecdysozoa</taxon>
        <taxon>Arthropoda</taxon>
        <taxon>Hexapoda</taxon>
        <taxon>Insecta</taxon>
        <taxon>Pterygota</taxon>
        <taxon>Neoptera</taxon>
        <taxon>Endopterygota</taxon>
        <taxon>Lepidoptera</taxon>
        <taxon>Glossata</taxon>
        <taxon>Ditrysia</taxon>
        <taxon>Tineoidea</taxon>
        <taxon>Psychidae</taxon>
        <taxon>Oiketicinae</taxon>
        <taxon>Eumeta</taxon>
    </lineage>
</organism>
<protein>
    <submittedName>
        <fullName evidence="2">Uncharacterized protein</fullName>
    </submittedName>
</protein>
<keyword evidence="3" id="KW-1185">Reference proteome</keyword>